<evidence type="ECO:0000313" key="1">
    <source>
        <dbReference type="EMBL" id="OAQ59097.1"/>
    </source>
</evidence>
<name>A0A179F0V6_PURLI</name>
<accession>A0A179F0V6</accession>
<reference evidence="1 2" key="1">
    <citation type="submission" date="2016-01" db="EMBL/GenBank/DDBJ databases">
        <title>Biosynthesis of antibiotic leucinostatins and their inhibition on Phytophthora in bio-control Purpureocillium lilacinum.</title>
        <authorList>
            <person name="Wang G."/>
            <person name="Liu Z."/>
            <person name="Lin R."/>
            <person name="Li E."/>
            <person name="Mao Z."/>
            <person name="Ling J."/>
            <person name="Yin W."/>
            <person name="Xie B."/>
        </authorList>
    </citation>
    <scope>NUCLEOTIDE SEQUENCE [LARGE SCALE GENOMIC DNA]</scope>
    <source>
        <strain evidence="1">PLBJ-1</strain>
    </source>
</reference>
<comment type="caution">
    <text evidence="1">The sequence shown here is derived from an EMBL/GenBank/DDBJ whole genome shotgun (WGS) entry which is preliminary data.</text>
</comment>
<organism evidence="1 2">
    <name type="scientific">Purpureocillium lilacinum</name>
    <name type="common">Paecilomyces lilacinus</name>
    <dbReference type="NCBI Taxonomy" id="33203"/>
    <lineage>
        <taxon>Eukaryota</taxon>
        <taxon>Fungi</taxon>
        <taxon>Dikarya</taxon>
        <taxon>Ascomycota</taxon>
        <taxon>Pezizomycotina</taxon>
        <taxon>Sordariomycetes</taxon>
        <taxon>Hypocreomycetidae</taxon>
        <taxon>Hypocreales</taxon>
        <taxon>Ophiocordycipitaceae</taxon>
        <taxon>Purpureocillium</taxon>
    </lineage>
</organism>
<gene>
    <name evidence="1" type="ORF">VFPBJ_11627</name>
</gene>
<dbReference type="Proteomes" id="UP000078240">
    <property type="component" value="Unassembled WGS sequence"/>
</dbReference>
<dbReference type="AlphaFoldDB" id="A0A179F0V6"/>
<proteinExistence type="predicted"/>
<evidence type="ECO:0008006" key="3">
    <source>
        <dbReference type="Google" id="ProtNLM"/>
    </source>
</evidence>
<sequence length="631" mass="71769">MHLQLGAHRGPNSCLDEGSWRVDLRSRCPSSQSEPLRSRLSLQPRPLGRSIICSSGSPPLATFRARLPFDHLGPCDLSYLRGSPPLRQHLHLRLFGPKTPPNPRRIFLMPPLTAATKSRPDRPLQHLLPRDNTSSSAASAAARAIAGSHRWPWIGTSFRSDNSVLVAVGFWLLEVFSPRLRSCHRSYWRWEKTRLLGFGAWSWTMSTCAREFWTGRGSFPLTGMPLRRYSAFVPLRCWIESLASLYPRRRLADASRLLSRVLWPARSNTRTFFSLRLPMDAAANVKRRRASDCSASSATFVEPGSVLDQWDAFPWSRFPGFTVSERAGRQTSWVWQRGFDIQARDSPTKRKWVCRPCLQRPKPRARDFSALGTQNIEKHLYKEHRLVDESGKRKPVGGTGLNEKTSSRNIVQMLNLDTSNPKEQAIANAFIPSLWLVSRRPWPSASESTASLLKTLHLIVYPADGALSRLLPGPPDCCHYRAVAYHDRHVLRDKAWCYIPERCGYRFQLCCVRILFGSRAESELTQSPETRTDTTNIVLSNGRTHAYVTCCTTHSLTHYLITPGGNWVNRVTTHNFSLCGLLCWYRHCTSDNTHAAKYPAPRNQARQECTNRKEMWDTAKIPLQFGRLKSE</sequence>
<protein>
    <recommendedName>
        <fullName evidence="3">BED-type domain-containing protein</fullName>
    </recommendedName>
</protein>
<evidence type="ECO:0000313" key="2">
    <source>
        <dbReference type="Proteomes" id="UP000078240"/>
    </source>
</evidence>
<dbReference type="EMBL" id="LSBH01000042">
    <property type="protein sequence ID" value="OAQ59097.1"/>
    <property type="molecule type" value="Genomic_DNA"/>
</dbReference>